<evidence type="ECO:0000313" key="1">
    <source>
        <dbReference type="EMBL" id="KAI8419793.1"/>
    </source>
</evidence>
<dbReference type="Proteomes" id="UP001064048">
    <property type="component" value="Chromosome 14"/>
</dbReference>
<comment type="caution">
    <text evidence="1">The sequence shown here is derived from an EMBL/GenBank/DDBJ whole genome shotgun (WGS) entry which is preliminary data.</text>
</comment>
<organism evidence="1 2">
    <name type="scientific">Choristoneura fumiferana</name>
    <name type="common">Spruce budworm moth</name>
    <name type="synonym">Archips fumiferana</name>
    <dbReference type="NCBI Taxonomy" id="7141"/>
    <lineage>
        <taxon>Eukaryota</taxon>
        <taxon>Metazoa</taxon>
        <taxon>Ecdysozoa</taxon>
        <taxon>Arthropoda</taxon>
        <taxon>Hexapoda</taxon>
        <taxon>Insecta</taxon>
        <taxon>Pterygota</taxon>
        <taxon>Neoptera</taxon>
        <taxon>Endopterygota</taxon>
        <taxon>Lepidoptera</taxon>
        <taxon>Glossata</taxon>
        <taxon>Ditrysia</taxon>
        <taxon>Tortricoidea</taxon>
        <taxon>Tortricidae</taxon>
        <taxon>Tortricinae</taxon>
        <taxon>Choristoneura</taxon>
    </lineage>
</organism>
<accession>A0ACC0J634</accession>
<gene>
    <name evidence="1" type="ORF">MSG28_008444</name>
</gene>
<evidence type="ECO:0000313" key="2">
    <source>
        <dbReference type="Proteomes" id="UP001064048"/>
    </source>
</evidence>
<name>A0ACC0J634_CHOFU</name>
<sequence>MAPPPPVEKKVRDYYRYYDTPDGCDVMKKAMVTTRYGVLTGMVLSTYDILMYSHASGLIPVLKRYALHTVPLGLIGATFALVANGVQNAREKDDKLNYFLGGFACGPICAAYLGSKHMALIGGLALGVAGLLKKDAIDQGFTLVPDMHGHKGTVWKWRMDFTLAEDPRDELWSLVVIAFGDSRWNFNIPTFQFNR</sequence>
<protein>
    <submittedName>
        <fullName evidence="1">Uncharacterized protein</fullName>
    </submittedName>
</protein>
<proteinExistence type="predicted"/>
<dbReference type="EMBL" id="CM046114">
    <property type="protein sequence ID" value="KAI8419793.1"/>
    <property type="molecule type" value="Genomic_DNA"/>
</dbReference>
<keyword evidence="2" id="KW-1185">Reference proteome</keyword>
<reference evidence="1 2" key="1">
    <citation type="journal article" date="2022" name="Genome Biol. Evol.">
        <title>The Spruce Budworm Genome: Reconstructing the Evolutionary History of Antifreeze Proteins.</title>
        <authorList>
            <person name="Beliveau C."/>
            <person name="Gagne P."/>
            <person name="Picq S."/>
            <person name="Vernygora O."/>
            <person name="Keeling C.I."/>
            <person name="Pinkney K."/>
            <person name="Doucet D."/>
            <person name="Wen F."/>
            <person name="Johnston J.S."/>
            <person name="Maaroufi H."/>
            <person name="Boyle B."/>
            <person name="Laroche J."/>
            <person name="Dewar K."/>
            <person name="Juretic N."/>
            <person name="Blackburn G."/>
            <person name="Nisole A."/>
            <person name="Brunet B."/>
            <person name="Brandao M."/>
            <person name="Lumley L."/>
            <person name="Duan J."/>
            <person name="Quan G."/>
            <person name="Lucarotti C.J."/>
            <person name="Roe A.D."/>
            <person name="Sperling F.A.H."/>
            <person name="Levesque R.C."/>
            <person name="Cusson M."/>
        </authorList>
    </citation>
    <scope>NUCLEOTIDE SEQUENCE [LARGE SCALE GENOMIC DNA]</scope>
    <source>
        <strain evidence="1">Glfc:IPQL:Cfum</strain>
    </source>
</reference>